<comment type="caution">
    <text evidence="5">The sequence shown here is derived from an EMBL/GenBank/DDBJ whole genome shotgun (WGS) entry which is preliminary data.</text>
</comment>
<dbReference type="InterPro" id="IPR000595">
    <property type="entry name" value="cNMP-bd_dom"/>
</dbReference>
<dbReference type="GO" id="GO:0034236">
    <property type="term" value="F:protein kinase A catalytic subunit binding"/>
    <property type="evidence" value="ECO:0007669"/>
    <property type="project" value="TreeGrafter"/>
</dbReference>
<comment type="similarity">
    <text evidence="1">Belongs to the cAMP-dependent kinase regulatory chain family.</text>
</comment>
<dbReference type="Pfam" id="PF00027">
    <property type="entry name" value="cNMP_binding"/>
    <property type="match status" value="1"/>
</dbReference>
<evidence type="ECO:0000313" key="6">
    <source>
        <dbReference type="Proteomes" id="UP000663834"/>
    </source>
</evidence>
<protein>
    <recommendedName>
        <fullName evidence="4">Cyclic nucleotide-binding domain-containing protein</fullName>
    </recommendedName>
</protein>
<dbReference type="GO" id="GO:0005829">
    <property type="term" value="C:cytosol"/>
    <property type="evidence" value="ECO:0007669"/>
    <property type="project" value="TreeGrafter"/>
</dbReference>
<dbReference type="InterPro" id="IPR050503">
    <property type="entry name" value="cAMP-dep_PK_reg_su-like"/>
</dbReference>
<dbReference type="PANTHER" id="PTHR11635">
    <property type="entry name" value="CAMP-DEPENDENT PROTEIN KINASE REGULATORY CHAIN"/>
    <property type="match status" value="1"/>
</dbReference>
<dbReference type="PROSITE" id="PS50042">
    <property type="entry name" value="CNMP_BINDING_3"/>
    <property type="match status" value="1"/>
</dbReference>
<proteinExistence type="inferred from homology"/>
<evidence type="ECO:0000313" key="5">
    <source>
        <dbReference type="EMBL" id="CAF1686999.1"/>
    </source>
</evidence>
<evidence type="ECO:0000259" key="4">
    <source>
        <dbReference type="PROSITE" id="PS50042"/>
    </source>
</evidence>
<organism evidence="5 6">
    <name type="scientific">Rotaria magnacalcarata</name>
    <dbReference type="NCBI Taxonomy" id="392030"/>
    <lineage>
        <taxon>Eukaryota</taxon>
        <taxon>Metazoa</taxon>
        <taxon>Spiralia</taxon>
        <taxon>Gnathifera</taxon>
        <taxon>Rotifera</taxon>
        <taxon>Eurotatoria</taxon>
        <taxon>Bdelloidea</taxon>
        <taxon>Philodinida</taxon>
        <taxon>Philodinidae</taxon>
        <taxon>Rotaria</taxon>
    </lineage>
</organism>
<feature type="domain" description="Cyclic nucleotide-binding" evidence="4">
    <location>
        <begin position="58"/>
        <end position="179"/>
    </location>
</feature>
<keyword evidence="2" id="KW-0547">Nucleotide-binding</keyword>
<dbReference type="GO" id="GO:0005952">
    <property type="term" value="C:cAMP-dependent protein kinase complex"/>
    <property type="evidence" value="ECO:0007669"/>
    <property type="project" value="InterPro"/>
</dbReference>
<dbReference type="OrthoDB" id="10002698at2759"/>
<evidence type="ECO:0000256" key="1">
    <source>
        <dbReference type="ARBA" id="ARBA00005753"/>
    </source>
</evidence>
<dbReference type="InterPro" id="IPR014710">
    <property type="entry name" value="RmlC-like_jellyroll"/>
</dbReference>
<dbReference type="GO" id="GO:0030552">
    <property type="term" value="F:cAMP binding"/>
    <property type="evidence" value="ECO:0007669"/>
    <property type="project" value="UniProtKB-KW"/>
</dbReference>
<dbReference type="Proteomes" id="UP000663834">
    <property type="component" value="Unassembled WGS sequence"/>
</dbReference>
<dbReference type="SMART" id="SM00100">
    <property type="entry name" value="cNMP"/>
    <property type="match status" value="1"/>
</dbReference>
<gene>
    <name evidence="5" type="ORF">KQP761_LOCUS39020</name>
</gene>
<dbReference type="AlphaFoldDB" id="A0A816HHJ7"/>
<evidence type="ECO:0000256" key="3">
    <source>
        <dbReference type="ARBA" id="ARBA00023149"/>
    </source>
</evidence>
<dbReference type="InterPro" id="IPR018490">
    <property type="entry name" value="cNMP-bd_dom_sf"/>
</dbReference>
<dbReference type="PANTHER" id="PTHR11635:SF152">
    <property type="entry name" value="CAMP-DEPENDENT PROTEIN KINASE TYPE I REGULATORY SUBUNIT-RELATED"/>
    <property type="match status" value="1"/>
</dbReference>
<dbReference type="CDD" id="cd00038">
    <property type="entry name" value="CAP_ED"/>
    <property type="match status" value="1"/>
</dbReference>
<accession>A0A816HHJ7</accession>
<evidence type="ECO:0000256" key="2">
    <source>
        <dbReference type="ARBA" id="ARBA00022566"/>
    </source>
</evidence>
<dbReference type="EMBL" id="CAJNOW010022210">
    <property type="protein sequence ID" value="CAF1686999.1"/>
    <property type="molecule type" value="Genomic_DNA"/>
</dbReference>
<sequence>MDILYCSHICVSISLEYPLIRSNEKYYITPSTYFKIRYNDIERVTAGEIAVHLKCVDIFRNLNDHQLLDIADTCTLKVFPRGYNIVEGGKPVNYIFILLTGHARIYQTQDNGQTYVQKDTLHKSNLIGALDMLHGRNYSATVTAGVLLSCVMMNNESFNDLVRPILEDLRAKAEQYEKFLNAFV</sequence>
<reference evidence="5" key="1">
    <citation type="submission" date="2021-02" db="EMBL/GenBank/DDBJ databases">
        <authorList>
            <person name="Nowell W R."/>
        </authorList>
    </citation>
    <scope>NUCLEOTIDE SEQUENCE</scope>
</reference>
<dbReference type="SUPFAM" id="SSF51206">
    <property type="entry name" value="cAMP-binding domain-like"/>
    <property type="match status" value="1"/>
</dbReference>
<keyword evidence="3" id="KW-0114">cAMP</keyword>
<name>A0A816HHJ7_9BILA</name>
<dbReference type="Gene3D" id="2.60.120.10">
    <property type="entry name" value="Jelly Rolls"/>
    <property type="match status" value="1"/>
</dbReference>
<keyword evidence="2" id="KW-0116">cAMP-binding</keyword>
<dbReference type="GO" id="GO:0004862">
    <property type="term" value="F:cAMP-dependent protein kinase inhibitor activity"/>
    <property type="evidence" value="ECO:0007669"/>
    <property type="project" value="TreeGrafter"/>
</dbReference>